<evidence type="ECO:0000256" key="1">
    <source>
        <dbReference type="ARBA" id="ARBA00023125"/>
    </source>
</evidence>
<evidence type="ECO:0000259" key="3">
    <source>
        <dbReference type="PROSITE" id="PS50943"/>
    </source>
</evidence>
<gene>
    <name evidence="4" type="ORF">KQI86_05495</name>
</gene>
<name>A0ABS6EF57_9CLOT</name>
<feature type="domain" description="HTH cro/C1-type" evidence="3">
    <location>
        <begin position="7"/>
        <end position="61"/>
    </location>
</feature>
<evidence type="ECO:0000313" key="4">
    <source>
        <dbReference type="EMBL" id="MBU5483777.1"/>
    </source>
</evidence>
<accession>A0ABS6EF57</accession>
<keyword evidence="2" id="KW-1133">Transmembrane helix</keyword>
<keyword evidence="5" id="KW-1185">Reference proteome</keyword>
<dbReference type="Pfam" id="PF01381">
    <property type="entry name" value="HTH_3"/>
    <property type="match status" value="1"/>
</dbReference>
<evidence type="ECO:0000256" key="2">
    <source>
        <dbReference type="SAM" id="Phobius"/>
    </source>
</evidence>
<keyword evidence="2" id="KW-0472">Membrane</keyword>
<dbReference type="EMBL" id="JAHLQF010000001">
    <property type="protein sequence ID" value="MBU5483777.1"/>
    <property type="molecule type" value="Genomic_DNA"/>
</dbReference>
<comment type="caution">
    <text evidence="4">The sequence shown here is derived from an EMBL/GenBank/DDBJ whole genome shotgun (WGS) entry which is preliminary data.</text>
</comment>
<dbReference type="CDD" id="cd00093">
    <property type="entry name" value="HTH_XRE"/>
    <property type="match status" value="1"/>
</dbReference>
<dbReference type="Proteomes" id="UP000726170">
    <property type="component" value="Unassembled WGS sequence"/>
</dbReference>
<keyword evidence="2" id="KW-0812">Transmembrane</keyword>
<feature type="transmembrane region" description="Helical" evidence="2">
    <location>
        <begin position="88"/>
        <end position="111"/>
    </location>
</feature>
<proteinExistence type="predicted"/>
<dbReference type="SMART" id="SM00530">
    <property type="entry name" value="HTH_XRE"/>
    <property type="match status" value="1"/>
</dbReference>
<dbReference type="InterPro" id="IPR001387">
    <property type="entry name" value="Cro/C1-type_HTH"/>
</dbReference>
<keyword evidence="1" id="KW-0238">DNA-binding</keyword>
<reference evidence="4 5" key="1">
    <citation type="submission" date="2021-06" db="EMBL/GenBank/DDBJ databases">
        <authorList>
            <person name="Sun Q."/>
            <person name="Li D."/>
        </authorList>
    </citation>
    <scope>NUCLEOTIDE SEQUENCE [LARGE SCALE GENOMIC DNA]</scope>
    <source>
        <strain evidence="4 5">MSJ-11</strain>
    </source>
</reference>
<dbReference type="RefSeq" id="WP_216438130.1">
    <property type="nucleotide sequence ID" value="NZ_JAHLQF010000001.1"/>
</dbReference>
<dbReference type="PANTHER" id="PTHR46558:SF13">
    <property type="entry name" value="HTH-TYPE TRANSCRIPTIONAL REGULATOR IMMR"/>
    <property type="match status" value="1"/>
</dbReference>
<organism evidence="4 5">
    <name type="scientific">Clostridium mobile</name>
    <dbReference type="NCBI Taxonomy" id="2841512"/>
    <lineage>
        <taxon>Bacteria</taxon>
        <taxon>Bacillati</taxon>
        <taxon>Bacillota</taxon>
        <taxon>Clostridia</taxon>
        <taxon>Eubacteriales</taxon>
        <taxon>Clostridiaceae</taxon>
        <taxon>Clostridium</taxon>
    </lineage>
</organism>
<evidence type="ECO:0000313" key="5">
    <source>
        <dbReference type="Proteomes" id="UP000726170"/>
    </source>
</evidence>
<sequence>MELSERLQQLRKLANYSQEQLAEMLCISRQAISKWESGQSNPDINNIIKLSEIYNVSTDYILIGKENNSNQLEESNSKKKEYSQPFKIASVIIAIIAATAIVSVLFISTLGRIAGAW</sequence>
<dbReference type="PANTHER" id="PTHR46558">
    <property type="entry name" value="TRACRIPTIONAL REGULATORY PROTEIN-RELATED-RELATED"/>
    <property type="match status" value="1"/>
</dbReference>
<dbReference type="PROSITE" id="PS50943">
    <property type="entry name" value="HTH_CROC1"/>
    <property type="match status" value="1"/>
</dbReference>
<protein>
    <submittedName>
        <fullName evidence="4">Helix-turn-helix domain-containing protein</fullName>
    </submittedName>
</protein>